<gene>
    <name evidence="2" type="ORF">MSSAC_1019</name>
</gene>
<organism evidence="2 3">
    <name type="scientific">Methanosarcina siciliae C2J</name>
    <dbReference type="NCBI Taxonomy" id="1434118"/>
    <lineage>
        <taxon>Archaea</taxon>
        <taxon>Methanobacteriati</taxon>
        <taxon>Methanobacteriota</taxon>
        <taxon>Stenosarchaea group</taxon>
        <taxon>Methanomicrobia</taxon>
        <taxon>Methanosarcinales</taxon>
        <taxon>Methanosarcinaceae</taxon>
        <taxon>Methanosarcina</taxon>
    </lineage>
</organism>
<dbReference type="Proteomes" id="UP000033123">
    <property type="component" value="Chromosome"/>
</dbReference>
<evidence type="ECO:0000259" key="1">
    <source>
        <dbReference type="Pfam" id="PF10124"/>
    </source>
</evidence>
<feature type="domain" description="Bacteriophage Mu GpT" evidence="1">
    <location>
        <begin position="229"/>
        <end position="305"/>
    </location>
</feature>
<dbReference type="Pfam" id="PF10124">
    <property type="entry name" value="Mu-like_gpT"/>
    <property type="match status" value="2"/>
</dbReference>
<dbReference type="KEGG" id="msj:MSSAC_1019"/>
<dbReference type="EMBL" id="CP009508">
    <property type="protein sequence ID" value="AKB35609.1"/>
    <property type="molecule type" value="Genomic_DNA"/>
</dbReference>
<name>A0A0E3PMD2_9EURY</name>
<dbReference type="HOGENOM" id="CLU_784834_0_0_2"/>
<protein>
    <submittedName>
        <fullName evidence="2">Mu-like prophage major head subunit gpT</fullName>
    </submittedName>
</protein>
<accession>A0A0E3PMD2</accession>
<feature type="domain" description="Bacteriophage Mu GpT" evidence="1">
    <location>
        <begin position="16"/>
        <end position="154"/>
    </location>
</feature>
<dbReference type="AlphaFoldDB" id="A0A0E3PMD2"/>
<evidence type="ECO:0000313" key="3">
    <source>
        <dbReference type="Proteomes" id="UP000033123"/>
    </source>
</evidence>
<evidence type="ECO:0000313" key="2">
    <source>
        <dbReference type="EMBL" id="AKB35609.1"/>
    </source>
</evidence>
<dbReference type="InterPro" id="IPR018774">
    <property type="entry name" value="Phage_Mu_GpT"/>
</dbReference>
<dbReference type="PATRIC" id="fig|1434118.4.peg.1311"/>
<dbReference type="STRING" id="1434118.MSSAC_1019"/>
<dbReference type="GeneID" id="24870598"/>
<proteinExistence type="predicted"/>
<dbReference type="RefSeq" id="WP_048180622.1">
    <property type="nucleotide sequence ID" value="NZ_CP009508.1"/>
</dbReference>
<sequence length="309" mass="34657">MGVNTPSDFPYHIVNTARTTFNKEFREGKIDESWKDICTQVPSTKSKETYAMLGATPKMREWVDERLPKLIKEYGFEIVNKKYEASVAITEEAIEDDQTGQIMLAIRDLANEARRFPGEKALEVLVGGVSAECYDGQYFFDTDHREGDSGTQSNDLALELTSANLSTNRTTMMRFKDDKGKVMNIQGDTLVVPPELEATAIELTGAVEIARYVASGTDKMPTINVHKGKYNVITNPFITDVDSWYFACTNRPTKPLIYQTRRKPRFITLGGTGSVSDDWFNTGVIKMGVDSRFGIGYGNWRYCIANTPS</sequence>
<reference evidence="2 3" key="1">
    <citation type="submission" date="2014-07" db="EMBL/GenBank/DDBJ databases">
        <title>Methanogenic archaea and the global carbon cycle.</title>
        <authorList>
            <person name="Henriksen J.R."/>
            <person name="Luke J."/>
            <person name="Reinhart S."/>
            <person name="Benedict M.N."/>
            <person name="Youngblut N.D."/>
            <person name="Metcalf M.E."/>
            <person name="Whitaker R.J."/>
            <person name="Metcalf W.W."/>
        </authorList>
    </citation>
    <scope>NUCLEOTIDE SEQUENCE [LARGE SCALE GENOMIC DNA]</scope>
    <source>
        <strain evidence="2 3">C2J</strain>
    </source>
</reference>